<evidence type="ECO:0000256" key="7">
    <source>
        <dbReference type="ARBA" id="ARBA00022729"/>
    </source>
</evidence>
<evidence type="ECO:0000259" key="18">
    <source>
        <dbReference type="PROSITE" id="PS50089"/>
    </source>
</evidence>
<dbReference type="InterPro" id="IPR046450">
    <property type="entry name" value="PA_dom_sf"/>
</dbReference>
<keyword evidence="7 17" id="KW-0732">Signal</keyword>
<sequence length="397" mass="44654">MFLIRIIFKKILLLILLKLTGCDILVYDIESRSIEIEFKDVPSKFGEAVPPEGITGLVVYSNPPEACVAIQKPPILQNYTGKWIVLIRRYGCEFELKVRNAQIAGYDAAIVHNVDSSVLKPMAADNPNKIHIPSVFIGSEAGLLIKNNYLFDNGYFILITDDVPFNFTSQLLIIFSVLVAFCIFVIIFFLIVKYFKDRRRQRRYCLPKSCLNKITIHKFKKNDPYEICAICLEEYVENDKLRVLPCSHAYHSKCIDPWLTKSRRVCPVCKRKVFTTGETAAESDSDTEDETAPLVRASGTTTNAGTFTRAIENPLRRWSSSDSGSALGSAATTPSSRSNSYRSVPEAGRHLRRAVGGDEVRNVPHEYSINSGSENRGSTPGRISRQRSIPRNDTERC</sequence>
<dbReference type="InterPro" id="IPR013083">
    <property type="entry name" value="Znf_RING/FYVE/PHD"/>
</dbReference>
<keyword evidence="11 16" id="KW-0472">Membrane</keyword>
<feature type="chain" id="PRO_5047285288" description="RING-type E3 ubiquitin transferase" evidence="17">
    <location>
        <begin position="23"/>
        <end position="397"/>
    </location>
</feature>
<dbReference type="EC" id="2.3.2.27" evidence="3"/>
<feature type="compositionally biased region" description="Polar residues" evidence="15">
    <location>
        <begin position="368"/>
        <end position="378"/>
    </location>
</feature>
<dbReference type="InterPro" id="IPR001841">
    <property type="entry name" value="Znf_RING"/>
</dbReference>
<evidence type="ECO:0000256" key="12">
    <source>
        <dbReference type="ARBA" id="ARBA00023180"/>
    </source>
</evidence>
<dbReference type="Pfam" id="PF02225">
    <property type="entry name" value="PA"/>
    <property type="match status" value="1"/>
</dbReference>
<keyword evidence="8 14" id="KW-0863">Zinc-finger</keyword>
<dbReference type="CDD" id="cd02123">
    <property type="entry name" value="PA_C_RZF_like"/>
    <property type="match status" value="1"/>
</dbReference>
<evidence type="ECO:0000256" key="10">
    <source>
        <dbReference type="ARBA" id="ARBA00022989"/>
    </source>
</evidence>
<keyword evidence="6" id="KW-0479">Metal-binding</keyword>
<evidence type="ECO:0000256" key="9">
    <source>
        <dbReference type="ARBA" id="ARBA00022833"/>
    </source>
</evidence>
<dbReference type="SMART" id="SM00744">
    <property type="entry name" value="RINGv"/>
    <property type="match status" value="1"/>
</dbReference>
<dbReference type="SUPFAM" id="SSF57850">
    <property type="entry name" value="RING/U-box"/>
    <property type="match status" value="1"/>
</dbReference>
<dbReference type="Gene3D" id="3.50.30.30">
    <property type="match status" value="1"/>
</dbReference>
<gene>
    <name evidence="19" type="ORF">RUM44_003869</name>
</gene>
<accession>A0ABR1B1M6</accession>
<evidence type="ECO:0000256" key="11">
    <source>
        <dbReference type="ARBA" id="ARBA00023136"/>
    </source>
</evidence>
<evidence type="ECO:0000256" key="13">
    <source>
        <dbReference type="ARBA" id="ARBA00046288"/>
    </source>
</evidence>
<dbReference type="PROSITE" id="PS50089">
    <property type="entry name" value="ZF_RING_2"/>
    <property type="match status" value="1"/>
</dbReference>
<feature type="compositionally biased region" description="Low complexity" evidence="15">
    <location>
        <begin position="320"/>
        <end position="336"/>
    </location>
</feature>
<dbReference type="InterPro" id="IPR044744">
    <property type="entry name" value="ZNRF4/RNF13/RNF167_PA"/>
</dbReference>
<evidence type="ECO:0000313" key="20">
    <source>
        <dbReference type="Proteomes" id="UP001359485"/>
    </source>
</evidence>
<dbReference type="PANTHER" id="PTHR47168:SF1">
    <property type="entry name" value="OS02G0798600 PROTEIN"/>
    <property type="match status" value="1"/>
</dbReference>
<feature type="transmembrane region" description="Helical" evidence="16">
    <location>
        <begin position="171"/>
        <end position="192"/>
    </location>
</feature>
<evidence type="ECO:0000256" key="2">
    <source>
        <dbReference type="ARBA" id="ARBA00004906"/>
    </source>
</evidence>
<keyword evidence="4" id="KW-0808">Transferase</keyword>
<protein>
    <recommendedName>
        <fullName evidence="3">RING-type E3 ubiquitin transferase</fullName>
        <ecNumber evidence="3">2.3.2.27</ecNumber>
    </recommendedName>
</protein>
<keyword evidence="9" id="KW-0862">Zinc</keyword>
<comment type="caution">
    <text evidence="19">The sequence shown here is derived from an EMBL/GenBank/DDBJ whole genome shotgun (WGS) entry which is preliminary data.</text>
</comment>
<dbReference type="SMART" id="SM00184">
    <property type="entry name" value="RING"/>
    <property type="match status" value="1"/>
</dbReference>
<dbReference type="Proteomes" id="UP001359485">
    <property type="component" value="Unassembled WGS sequence"/>
</dbReference>
<dbReference type="EMBL" id="JAWJWF010000004">
    <property type="protein sequence ID" value="KAK6633268.1"/>
    <property type="molecule type" value="Genomic_DNA"/>
</dbReference>
<evidence type="ECO:0000256" key="3">
    <source>
        <dbReference type="ARBA" id="ARBA00012483"/>
    </source>
</evidence>
<evidence type="ECO:0000256" key="15">
    <source>
        <dbReference type="SAM" id="MobiDB-lite"/>
    </source>
</evidence>
<organism evidence="19 20">
    <name type="scientific">Polyplax serrata</name>
    <name type="common">Common mouse louse</name>
    <dbReference type="NCBI Taxonomy" id="468196"/>
    <lineage>
        <taxon>Eukaryota</taxon>
        <taxon>Metazoa</taxon>
        <taxon>Ecdysozoa</taxon>
        <taxon>Arthropoda</taxon>
        <taxon>Hexapoda</taxon>
        <taxon>Insecta</taxon>
        <taxon>Pterygota</taxon>
        <taxon>Neoptera</taxon>
        <taxon>Paraneoptera</taxon>
        <taxon>Psocodea</taxon>
        <taxon>Troctomorpha</taxon>
        <taxon>Phthiraptera</taxon>
        <taxon>Anoplura</taxon>
        <taxon>Polyplacidae</taxon>
        <taxon>Polyplax</taxon>
    </lineage>
</organism>
<evidence type="ECO:0000256" key="14">
    <source>
        <dbReference type="PROSITE-ProRule" id="PRU00175"/>
    </source>
</evidence>
<dbReference type="PANTHER" id="PTHR47168">
    <property type="entry name" value="RING ZINC FINGER DOMAIN SUPERFAMILY PROTEIN-RELATED"/>
    <property type="match status" value="1"/>
</dbReference>
<evidence type="ECO:0000256" key="8">
    <source>
        <dbReference type="ARBA" id="ARBA00022771"/>
    </source>
</evidence>
<feature type="compositionally biased region" description="Acidic residues" evidence="15">
    <location>
        <begin position="281"/>
        <end position="291"/>
    </location>
</feature>
<dbReference type="Pfam" id="PF13639">
    <property type="entry name" value="zf-RING_2"/>
    <property type="match status" value="1"/>
</dbReference>
<keyword evidence="10 16" id="KW-1133">Transmembrane helix</keyword>
<feature type="domain" description="RING-type" evidence="18">
    <location>
        <begin position="228"/>
        <end position="270"/>
    </location>
</feature>
<comment type="pathway">
    <text evidence="2">Protein modification; protein ubiquitination.</text>
</comment>
<evidence type="ECO:0000256" key="1">
    <source>
        <dbReference type="ARBA" id="ARBA00000900"/>
    </source>
</evidence>
<feature type="region of interest" description="Disordered" evidence="15">
    <location>
        <begin position="280"/>
        <end position="397"/>
    </location>
</feature>
<keyword evidence="20" id="KW-1185">Reference proteome</keyword>
<dbReference type="InterPro" id="IPR051653">
    <property type="entry name" value="E3_ligase_sorting_rcpt"/>
</dbReference>
<evidence type="ECO:0000256" key="5">
    <source>
        <dbReference type="ARBA" id="ARBA00022692"/>
    </source>
</evidence>
<dbReference type="Gene3D" id="3.30.40.10">
    <property type="entry name" value="Zinc/RING finger domain, C3HC4 (zinc finger)"/>
    <property type="match status" value="1"/>
</dbReference>
<keyword evidence="12" id="KW-0325">Glycoprotein</keyword>
<comment type="catalytic activity">
    <reaction evidence="1">
        <text>S-ubiquitinyl-[E2 ubiquitin-conjugating enzyme]-L-cysteine + [acceptor protein]-L-lysine = [E2 ubiquitin-conjugating enzyme]-L-cysteine + N(6)-ubiquitinyl-[acceptor protein]-L-lysine.</text>
        <dbReference type="EC" id="2.3.2.27"/>
    </reaction>
</comment>
<feature type="compositionally biased region" description="Basic and acidic residues" evidence="15">
    <location>
        <begin position="355"/>
        <end position="364"/>
    </location>
</feature>
<keyword evidence="5 16" id="KW-0812">Transmembrane</keyword>
<evidence type="ECO:0000256" key="6">
    <source>
        <dbReference type="ARBA" id="ARBA00022723"/>
    </source>
</evidence>
<evidence type="ECO:0000313" key="19">
    <source>
        <dbReference type="EMBL" id="KAK6633268.1"/>
    </source>
</evidence>
<dbReference type="InterPro" id="IPR003137">
    <property type="entry name" value="PA_domain"/>
</dbReference>
<proteinExistence type="predicted"/>
<reference evidence="19 20" key="1">
    <citation type="submission" date="2023-09" db="EMBL/GenBank/DDBJ databases">
        <title>Genomes of two closely related lineages of the louse Polyplax serrata with different host specificities.</title>
        <authorList>
            <person name="Martinu J."/>
            <person name="Tarabai H."/>
            <person name="Stefka J."/>
            <person name="Hypsa V."/>
        </authorList>
    </citation>
    <scope>NUCLEOTIDE SEQUENCE [LARGE SCALE GENOMIC DNA]</scope>
    <source>
        <strain evidence="19">98ZLc_SE</strain>
    </source>
</reference>
<feature type="signal peptide" evidence="17">
    <location>
        <begin position="1"/>
        <end position="22"/>
    </location>
</feature>
<dbReference type="InterPro" id="IPR011016">
    <property type="entry name" value="Znf_RING-CH"/>
</dbReference>
<name>A0ABR1B1M6_POLSC</name>
<evidence type="ECO:0000256" key="17">
    <source>
        <dbReference type="SAM" id="SignalP"/>
    </source>
</evidence>
<evidence type="ECO:0000256" key="4">
    <source>
        <dbReference type="ARBA" id="ARBA00022679"/>
    </source>
</evidence>
<comment type="subcellular location">
    <subcellularLocation>
        <location evidence="13">Endomembrane system</location>
        <topology evidence="13">Single-pass type I membrane protein</topology>
    </subcellularLocation>
</comment>
<evidence type="ECO:0000256" key="16">
    <source>
        <dbReference type="SAM" id="Phobius"/>
    </source>
</evidence>
<dbReference type="SUPFAM" id="SSF52025">
    <property type="entry name" value="PA domain"/>
    <property type="match status" value="1"/>
</dbReference>